<dbReference type="PANTHER" id="PTHR35317:SF11">
    <property type="entry name" value="CCHC-TYPE DOMAIN-CONTAINING PROTEIN"/>
    <property type="match status" value="1"/>
</dbReference>
<dbReference type="OMA" id="FMENDEW"/>
<proteinExistence type="predicted"/>
<feature type="domain" description="GAG-pre-integrase" evidence="2">
    <location>
        <begin position="353"/>
        <end position="410"/>
    </location>
</feature>
<dbReference type="GO" id="GO:0003676">
    <property type="term" value="F:nucleic acid binding"/>
    <property type="evidence" value="ECO:0007669"/>
    <property type="project" value="InterPro"/>
</dbReference>
<dbReference type="EMBL" id="CM003609">
    <property type="protein sequence ID" value="KYP63299.1"/>
    <property type="molecule type" value="Genomic_DNA"/>
</dbReference>
<accession>A0A151T8B7</accession>
<dbReference type="InterPro" id="IPR036875">
    <property type="entry name" value="Znf_CCHC_sf"/>
</dbReference>
<keyword evidence="1" id="KW-1133">Transmembrane helix</keyword>
<keyword evidence="5" id="KW-1185">Reference proteome</keyword>
<evidence type="ECO:0000313" key="4">
    <source>
        <dbReference type="EMBL" id="KYP63299.1"/>
    </source>
</evidence>
<protein>
    <submittedName>
        <fullName evidence="4">Retrovirus-related Pol polyprotein from transposon TNT 1-94</fullName>
    </submittedName>
</protein>
<evidence type="ECO:0000259" key="2">
    <source>
        <dbReference type="Pfam" id="PF13976"/>
    </source>
</evidence>
<dbReference type="Proteomes" id="UP000075243">
    <property type="component" value="Chromosome 7"/>
</dbReference>
<gene>
    <name evidence="4" type="ORF">KK1_017868</name>
</gene>
<sequence>MQTKTSFSQVASPVFDGKNYDLWTVRMKSYLEDLDLWKVVEEDYEVPQLPRRKKNTKAKVRSCLFVGVSSTIFIGIMTLKIEKEIWDYLKEEYEGDERILSKQVLNLMREFKLQRMKESETIKEYSDKLLTIVNKVRLLGIGFATSSENIAKIQNKGKGKKKNYPPCEHCGRMGHQPFKCWKRPNAKCNKCNQLRHEDAFCRSKFQLHEANAQVVEKDEEDRIFYVTCFSARSNMIWWLIDSGFTNHMIYSNTLFKDLKPTKVTKVRIGNGDYISMNGKGTIAISISSGTKTILEVLHVPDIDKNLLSVGQLIEKGFKVSFKYQHCHIYETIGQELIRVKMRGKSFLFDPTKEEQVAYYTQVSPTELWYKRLDHCHLQRMLNLKKKDMTSGLPVLSDRLPNCNACQFGKQNKVIA</sequence>
<dbReference type="InterPro" id="IPR025724">
    <property type="entry name" value="GAG-pre-integrase_dom"/>
</dbReference>
<reference evidence="4 5" key="1">
    <citation type="journal article" date="2012" name="Nat. Biotechnol.">
        <title>Draft genome sequence of pigeonpea (Cajanus cajan), an orphan legume crop of resource-poor farmers.</title>
        <authorList>
            <person name="Varshney R.K."/>
            <person name="Chen W."/>
            <person name="Li Y."/>
            <person name="Bharti A.K."/>
            <person name="Saxena R.K."/>
            <person name="Schlueter J.A."/>
            <person name="Donoghue M.T."/>
            <person name="Azam S."/>
            <person name="Fan G."/>
            <person name="Whaley A.M."/>
            <person name="Farmer A.D."/>
            <person name="Sheridan J."/>
            <person name="Iwata A."/>
            <person name="Tuteja R."/>
            <person name="Penmetsa R.V."/>
            <person name="Wu W."/>
            <person name="Upadhyaya H.D."/>
            <person name="Yang S.P."/>
            <person name="Shah T."/>
            <person name="Saxena K.B."/>
            <person name="Michael T."/>
            <person name="McCombie W.R."/>
            <person name="Yang B."/>
            <person name="Zhang G."/>
            <person name="Yang H."/>
            <person name="Wang J."/>
            <person name="Spillane C."/>
            <person name="Cook D.R."/>
            <person name="May G.D."/>
            <person name="Xu X."/>
            <person name="Jackson S.A."/>
        </authorList>
    </citation>
    <scope>NUCLEOTIDE SEQUENCE [LARGE SCALE GENOMIC DNA]</scope>
    <source>
        <strain evidence="5">cv. Asha</strain>
    </source>
</reference>
<dbReference type="SUPFAM" id="SSF57756">
    <property type="entry name" value="Retrovirus zinc finger-like domains"/>
    <property type="match status" value="1"/>
</dbReference>
<feature type="domain" description="Retrovirus-related Pol polyprotein from transposon TNT 1-94-like beta-barrel" evidence="3">
    <location>
        <begin position="238"/>
        <end position="317"/>
    </location>
</feature>
<keyword evidence="1" id="KW-0812">Transmembrane</keyword>
<evidence type="ECO:0000259" key="3">
    <source>
        <dbReference type="Pfam" id="PF22936"/>
    </source>
</evidence>
<dbReference type="PANTHER" id="PTHR35317">
    <property type="entry name" value="OS04G0629600 PROTEIN"/>
    <property type="match status" value="1"/>
</dbReference>
<evidence type="ECO:0000313" key="5">
    <source>
        <dbReference type="Proteomes" id="UP000075243"/>
    </source>
</evidence>
<dbReference type="Pfam" id="PF13976">
    <property type="entry name" value="gag_pre-integrs"/>
    <property type="match status" value="1"/>
</dbReference>
<feature type="transmembrane region" description="Helical" evidence="1">
    <location>
        <begin position="60"/>
        <end position="79"/>
    </location>
</feature>
<dbReference type="Pfam" id="PF14223">
    <property type="entry name" value="Retrotran_gag_2"/>
    <property type="match status" value="1"/>
</dbReference>
<name>A0A151T8B7_CAJCA</name>
<dbReference type="GO" id="GO:0008270">
    <property type="term" value="F:zinc ion binding"/>
    <property type="evidence" value="ECO:0007669"/>
    <property type="project" value="InterPro"/>
</dbReference>
<dbReference type="Pfam" id="PF22936">
    <property type="entry name" value="Pol_BBD"/>
    <property type="match status" value="1"/>
</dbReference>
<keyword evidence="1" id="KW-0472">Membrane</keyword>
<dbReference type="Gramene" id="C.cajan_17355.t">
    <property type="protein sequence ID" value="C.cajan_17355.t"/>
    <property type="gene ID" value="C.cajan_17355"/>
</dbReference>
<dbReference type="InterPro" id="IPR054722">
    <property type="entry name" value="PolX-like_BBD"/>
</dbReference>
<organism evidence="4 5">
    <name type="scientific">Cajanus cajan</name>
    <name type="common">Pigeon pea</name>
    <name type="synonym">Cajanus indicus</name>
    <dbReference type="NCBI Taxonomy" id="3821"/>
    <lineage>
        <taxon>Eukaryota</taxon>
        <taxon>Viridiplantae</taxon>
        <taxon>Streptophyta</taxon>
        <taxon>Embryophyta</taxon>
        <taxon>Tracheophyta</taxon>
        <taxon>Spermatophyta</taxon>
        <taxon>Magnoliopsida</taxon>
        <taxon>eudicotyledons</taxon>
        <taxon>Gunneridae</taxon>
        <taxon>Pentapetalae</taxon>
        <taxon>rosids</taxon>
        <taxon>fabids</taxon>
        <taxon>Fabales</taxon>
        <taxon>Fabaceae</taxon>
        <taxon>Papilionoideae</taxon>
        <taxon>50 kb inversion clade</taxon>
        <taxon>NPAAA clade</taxon>
        <taxon>indigoferoid/millettioid clade</taxon>
        <taxon>Phaseoleae</taxon>
        <taxon>Cajanus</taxon>
    </lineage>
</organism>
<dbReference type="AlphaFoldDB" id="A0A151T8B7"/>
<evidence type="ECO:0000256" key="1">
    <source>
        <dbReference type="SAM" id="Phobius"/>
    </source>
</evidence>